<dbReference type="EMBL" id="JAHBCL010000006">
    <property type="protein sequence ID" value="MBS7525917.1"/>
    <property type="molecule type" value="Genomic_DNA"/>
</dbReference>
<keyword evidence="3" id="KW-1185">Reference proteome</keyword>
<dbReference type="Gene3D" id="1.10.150.650">
    <property type="match status" value="1"/>
</dbReference>
<comment type="caution">
    <text evidence="2">The sequence shown here is derived from an EMBL/GenBank/DDBJ whole genome shotgun (WGS) entry which is preliminary data.</text>
</comment>
<dbReference type="InterPro" id="IPR016195">
    <property type="entry name" value="Pol/histidinol_Pase-like"/>
</dbReference>
<name>A0ABS5PPF0_9FIRM</name>
<dbReference type="PANTHER" id="PTHR42924">
    <property type="entry name" value="EXONUCLEASE"/>
    <property type="match status" value="1"/>
</dbReference>
<evidence type="ECO:0000313" key="2">
    <source>
        <dbReference type="EMBL" id="MBS7525917.1"/>
    </source>
</evidence>
<proteinExistence type="predicted"/>
<dbReference type="RefSeq" id="WP_213235703.1">
    <property type="nucleotide sequence ID" value="NZ_JAHBCL010000006.1"/>
</dbReference>
<dbReference type="InterPro" id="IPR004013">
    <property type="entry name" value="PHP_dom"/>
</dbReference>
<gene>
    <name evidence="2" type="ORF">KHM83_04400</name>
</gene>
<dbReference type="SMART" id="SM00481">
    <property type="entry name" value="POLIIIAc"/>
    <property type="match status" value="1"/>
</dbReference>
<reference evidence="2 3" key="1">
    <citation type="submission" date="2021-05" db="EMBL/GenBank/DDBJ databases">
        <title>Fusibacter ferrireducens sp. nov., an anaerobic, sulfur- and Fe-reducing bacterium isolated from the mangrove sediment.</title>
        <authorList>
            <person name="Qiu D."/>
        </authorList>
    </citation>
    <scope>NUCLEOTIDE SEQUENCE [LARGE SCALE GENOMIC DNA]</scope>
    <source>
        <strain evidence="2 3">DSM 12116</strain>
    </source>
</reference>
<dbReference type="Pfam" id="PF02811">
    <property type="entry name" value="PHP"/>
    <property type="match status" value="1"/>
</dbReference>
<dbReference type="Proteomes" id="UP000746471">
    <property type="component" value="Unassembled WGS sequence"/>
</dbReference>
<dbReference type="SUPFAM" id="SSF89550">
    <property type="entry name" value="PHP domain-like"/>
    <property type="match status" value="1"/>
</dbReference>
<dbReference type="CDD" id="cd07438">
    <property type="entry name" value="PHP_HisPPase_AMP"/>
    <property type="match status" value="1"/>
</dbReference>
<feature type="domain" description="Polymerase/histidinol phosphatase N-terminal" evidence="1">
    <location>
        <begin position="12"/>
        <end position="77"/>
    </location>
</feature>
<evidence type="ECO:0000259" key="1">
    <source>
        <dbReference type="SMART" id="SM00481"/>
    </source>
</evidence>
<dbReference type="InterPro" id="IPR052018">
    <property type="entry name" value="PHP_domain"/>
</dbReference>
<organism evidence="2 3">
    <name type="scientific">Fusibacter paucivorans</name>
    <dbReference type="NCBI Taxonomy" id="76009"/>
    <lineage>
        <taxon>Bacteria</taxon>
        <taxon>Bacillati</taxon>
        <taxon>Bacillota</taxon>
        <taxon>Clostridia</taxon>
        <taxon>Eubacteriales</taxon>
        <taxon>Eubacteriales Family XII. Incertae Sedis</taxon>
        <taxon>Fusibacter</taxon>
    </lineage>
</organism>
<dbReference type="InterPro" id="IPR003141">
    <property type="entry name" value="Pol/His_phosphatase_N"/>
</dbReference>
<evidence type="ECO:0000313" key="3">
    <source>
        <dbReference type="Proteomes" id="UP000746471"/>
    </source>
</evidence>
<dbReference type="Gene3D" id="3.20.20.140">
    <property type="entry name" value="Metal-dependent hydrolases"/>
    <property type="match status" value="1"/>
</dbReference>
<sequence length="289" mass="32172">MKTKAQELCSYVDMHVHSYYSDGTMSPEAILKRAAQNGVRYLAIADHNTLKGTAELLKIADDYGICACSGVELDTLENGKDVHILGYGMSLENRDFHHFVNENRAHLDAISDRLIEKMVRQHHQTAVSTTGYRDFCYDRSRGGWKALHYFMAVGLTSSLYEGMRLYETYNCGYDQAPFSDIQSVCEKIHAAGGIAVLAHPGVTVSEAEVPAFLEYVSTRGIDGIECHYPKHSEALTKACVTFCRSEGLYITTGSDCHGTFGNTDIGEMQIAFDALDLQHFFKDCHKRAV</sequence>
<dbReference type="PANTHER" id="PTHR42924:SF3">
    <property type="entry name" value="POLYMERASE_HISTIDINOL PHOSPHATASE N-TERMINAL DOMAIN-CONTAINING PROTEIN"/>
    <property type="match status" value="1"/>
</dbReference>
<accession>A0ABS5PPF0</accession>
<protein>
    <submittedName>
        <fullName evidence="2">PHP domain-containing protein</fullName>
    </submittedName>
</protein>